<evidence type="ECO:0000256" key="8">
    <source>
        <dbReference type="ARBA" id="ARBA00023136"/>
    </source>
</evidence>
<evidence type="ECO:0000256" key="5">
    <source>
        <dbReference type="ARBA" id="ARBA00022792"/>
    </source>
</evidence>
<accession>A0A4P9Y2B3</accession>
<keyword evidence="3" id="KW-0813">Transport</keyword>
<keyword evidence="8" id="KW-0472">Membrane</keyword>
<evidence type="ECO:0000256" key="3">
    <source>
        <dbReference type="ARBA" id="ARBA00022448"/>
    </source>
</evidence>
<evidence type="ECO:0000256" key="2">
    <source>
        <dbReference type="ARBA" id="ARBA00008554"/>
    </source>
</evidence>
<sequence>MHDELSITSSPLLLTLLCVPYLGLRYDDLIDEENDVVKEALRRLPQNEVDGRVMRIRRAMQCSLSHSELPKNEWTTVEQDVRYLTPLVEEVKREVAERQAYDSMEVASK</sequence>
<dbReference type="Proteomes" id="UP000267251">
    <property type="component" value="Unassembled WGS sequence"/>
</dbReference>
<protein>
    <recommendedName>
        <fullName evidence="9">Complex III subunit 7</fullName>
    </recommendedName>
</protein>
<proteinExistence type="inferred from homology"/>
<dbReference type="PANTHER" id="PTHR12022:SF0">
    <property type="entry name" value="CYTOCHROME B-C1 COMPLEX SUBUNIT 7"/>
    <property type="match status" value="1"/>
</dbReference>
<evidence type="ECO:0000256" key="6">
    <source>
        <dbReference type="ARBA" id="ARBA00022982"/>
    </source>
</evidence>
<keyword evidence="12" id="KW-1185">Reference proteome</keyword>
<evidence type="ECO:0000313" key="12">
    <source>
        <dbReference type="Proteomes" id="UP000267251"/>
    </source>
</evidence>
<evidence type="ECO:0000256" key="10">
    <source>
        <dbReference type="SAM" id="SignalP"/>
    </source>
</evidence>
<dbReference type="SUPFAM" id="SSF81524">
    <property type="entry name" value="14 kDa protein of cytochrome bc1 complex (Ubiquinol-cytochrome c reductase)"/>
    <property type="match status" value="1"/>
</dbReference>
<gene>
    <name evidence="11" type="ORF">BJ684DRAFT_10771</name>
</gene>
<feature type="signal peptide" evidence="10">
    <location>
        <begin position="1"/>
        <end position="25"/>
    </location>
</feature>
<dbReference type="FunFam" id="1.10.1090.10:FF:000001">
    <property type="entry name" value="Cytochrome b-c1 complex subunit 7"/>
    <property type="match status" value="1"/>
</dbReference>
<evidence type="ECO:0000313" key="11">
    <source>
        <dbReference type="EMBL" id="RKP12955.1"/>
    </source>
</evidence>
<dbReference type="InterPro" id="IPR003197">
    <property type="entry name" value="QCR7"/>
</dbReference>
<dbReference type="Pfam" id="PF02271">
    <property type="entry name" value="UCR_14kD"/>
    <property type="match status" value="1"/>
</dbReference>
<dbReference type="Gene3D" id="1.10.1090.10">
    <property type="entry name" value="Cytochrome b-c1 complex subunit 7"/>
    <property type="match status" value="1"/>
</dbReference>
<keyword evidence="10" id="KW-0732">Signal</keyword>
<keyword evidence="5" id="KW-0999">Mitochondrion inner membrane</keyword>
<reference evidence="12" key="1">
    <citation type="journal article" date="2018" name="Nat. Microbiol.">
        <title>Leveraging single-cell genomics to expand the fungal tree of life.</title>
        <authorList>
            <person name="Ahrendt S.R."/>
            <person name="Quandt C.A."/>
            <person name="Ciobanu D."/>
            <person name="Clum A."/>
            <person name="Salamov A."/>
            <person name="Andreopoulos B."/>
            <person name="Cheng J.F."/>
            <person name="Woyke T."/>
            <person name="Pelin A."/>
            <person name="Henrissat B."/>
            <person name="Reynolds N.K."/>
            <person name="Benny G.L."/>
            <person name="Smith M.E."/>
            <person name="James T.Y."/>
            <person name="Grigoriev I.V."/>
        </authorList>
    </citation>
    <scope>NUCLEOTIDE SEQUENCE [LARGE SCALE GENOMIC DNA]</scope>
</reference>
<evidence type="ECO:0000256" key="1">
    <source>
        <dbReference type="ARBA" id="ARBA00004443"/>
    </source>
</evidence>
<dbReference type="GO" id="GO:0006122">
    <property type="term" value="P:mitochondrial electron transport, ubiquinol to cytochrome c"/>
    <property type="evidence" value="ECO:0007669"/>
    <property type="project" value="InterPro"/>
</dbReference>
<dbReference type="AlphaFoldDB" id="A0A4P9Y2B3"/>
<keyword evidence="7" id="KW-0496">Mitochondrion</keyword>
<comment type="subcellular location">
    <subcellularLocation>
        <location evidence="1">Mitochondrion inner membrane</location>
        <topology evidence="1">Peripheral membrane protein</topology>
        <orientation evidence="1">Matrix side</orientation>
    </subcellularLocation>
</comment>
<organism evidence="11 12">
    <name type="scientific">Piptocephalis cylindrospora</name>
    <dbReference type="NCBI Taxonomy" id="1907219"/>
    <lineage>
        <taxon>Eukaryota</taxon>
        <taxon>Fungi</taxon>
        <taxon>Fungi incertae sedis</taxon>
        <taxon>Zoopagomycota</taxon>
        <taxon>Zoopagomycotina</taxon>
        <taxon>Zoopagomycetes</taxon>
        <taxon>Zoopagales</taxon>
        <taxon>Piptocephalidaceae</taxon>
        <taxon>Piptocephalis</taxon>
    </lineage>
</organism>
<evidence type="ECO:0000256" key="7">
    <source>
        <dbReference type="ARBA" id="ARBA00023128"/>
    </source>
</evidence>
<dbReference type="OrthoDB" id="425749at2759"/>
<comment type="similarity">
    <text evidence="2">Belongs to the UQCRB/QCR7 family.</text>
</comment>
<dbReference type="GO" id="GO:0045275">
    <property type="term" value="C:respiratory chain complex III"/>
    <property type="evidence" value="ECO:0007669"/>
    <property type="project" value="InterPro"/>
</dbReference>
<dbReference type="GO" id="GO:0005743">
    <property type="term" value="C:mitochondrial inner membrane"/>
    <property type="evidence" value="ECO:0007669"/>
    <property type="project" value="UniProtKB-SubCell"/>
</dbReference>
<evidence type="ECO:0000256" key="9">
    <source>
        <dbReference type="ARBA" id="ARBA00031684"/>
    </source>
</evidence>
<evidence type="ECO:0000256" key="4">
    <source>
        <dbReference type="ARBA" id="ARBA00022660"/>
    </source>
</evidence>
<feature type="chain" id="PRO_5021022290" description="Complex III subunit 7" evidence="10">
    <location>
        <begin position="26"/>
        <end position="109"/>
    </location>
</feature>
<keyword evidence="6" id="KW-0249">Electron transport</keyword>
<keyword evidence="4" id="KW-0679">Respiratory chain</keyword>
<dbReference type="PANTHER" id="PTHR12022">
    <property type="entry name" value="UBIQUINOL-CYTOCHROME C REDUCTASE COMPLEX 14 KD PROTEIN"/>
    <property type="match status" value="1"/>
</dbReference>
<dbReference type="InterPro" id="IPR036544">
    <property type="entry name" value="QCR7_sf"/>
</dbReference>
<name>A0A4P9Y2B3_9FUNG</name>
<dbReference type="EMBL" id="KZ988151">
    <property type="protein sequence ID" value="RKP12955.1"/>
    <property type="molecule type" value="Genomic_DNA"/>
</dbReference>